<evidence type="ECO:0000313" key="3">
    <source>
        <dbReference type="EMBL" id="ADI14010.1"/>
    </source>
</evidence>
<dbReference type="KEGG" id="tra:Trad_0876"/>
<proteinExistence type="predicted"/>
<dbReference type="EMBL" id="CP002049">
    <property type="protein sequence ID" value="ADI14010.1"/>
    <property type="molecule type" value="Genomic_DNA"/>
</dbReference>
<dbReference type="RefSeq" id="WP_013177382.1">
    <property type="nucleotide sequence ID" value="NC_014221.1"/>
</dbReference>
<dbReference type="Pfam" id="PF11162">
    <property type="entry name" value="DUF2946"/>
    <property type="match status" value="1"/>
</dbReference>
<name>D7CUL9_TRURR</name>
<sequence>MRHRRVCNHNALRWVARAALALAVGLGVSLAPYAPHKVAAFGQLGHGATCAAHPHHPTPERSHGEHKSHHDRGEPHCALCVVGAGLLAPEVNPTVASLRRFRTARAATRAPSHRTVAHYRSRAPPRAA</sequence>
<feature type="compositionally biased region" description="Basic residues" evidence="1">
    <location>
        <begin position="111"/>
        <end position="128"/>
    </location>
</feature>
<evidence type="ECO:0000256" key="2">
    <source>
        <dbReference type="SAM" id="SignalP"/>
    </source>
</evidence>
<dbReference type="AlphaFoldDB" id="D7CUL9"/>
<dbReference type="Proteomes" id="UP000000379">
    <property type="component" value="Chromosome"/>
</dbReference>
<gene>
    <name evidence="3" type="ordered locus">Trad_0876</name>
</gene>
<evidence type="ECO:0000313" key="4">
    <source>
        <dbReference type="Proteomes" id="UP000000379"/>
    </source>
</evidence>
<reference evidence="4" key="1">
    <citation type="submission" date="2010-05" db="EMBL/GenBank/DDBJ databases">
        <title>The complete genome of Truepera radiovictris DSM 17093.</title>
        <authorList>
            <consortium name="US DOE Joint Genome Institute (JGI-PGF)"/>
            <person name="Lucas S."/>
            <person name="Copeland A."/>
            <person name="Lapidus A."/>
            <person name="Glavina del Rio T."/>
            <person name="Dalin E."/>
            <person name="Tice H."/>
            <person name="Bruce D."/>
            <person name="Goodwin L."/>
            <person name="Pitluck S."/>
            <person name="Kyrpides N."/>
            <person name="Mavromatis K."/>
            <person name="Ovchinnikova G."/>
            <person name="Munk A.C."/>
            <person name="Detter J.C."/>
            <person name="Han C."/>
            <person name="Tapia R."/>
            <person name="Land M."/>
            <person name="Hauser L."/>
            <person name="Markowitz V."/>
            <person name="Cheng J.-F."/>
            <person name="Hugenholtz P."/>
            <person name="Woyke T."/>
            <person name="Wu D."/>
            <person name="Tindall B."/>
            <person name="Pomrenke H.G."/>
            <person name="Brambilla E."/>
            <person name="Klenk H.-P."/>
            <person name="Eisen J.A."/>
        </authorList>
    </citation>
    <scope>NUCLEOTIDE SEQUENCE [LARGE SCALE GENOMIC DNA]</scope>
    <source>
        <strain evidence="4">DSM 17093 / CIP 108686 / LMG 22925 / RQ-24</strain>
    </source>
</reference>
<dbReference type="STRING" id="649638.Trad_0876"/>
<evidence type="ECO:0008006" key="5">
    <source>
        <dbReference type="Google" id="ProtNLM"/>
    </source>
</evidence>
<keyword evidence="4" id="KW-1185">Reference proteome</keyword>
<evidence type="ECO:0000256" key="1">
    <source>
        <dbReference type="SAM" id="MobiDB-lite"/>
    </source>
</evidence>
<keyword evidence="2" id="KW-0732">Signal</keyword>
<organism evidence="3 4">
    <name type="scientific">Truepera radiovictrix (strain DSM 17093 / CIP 108686 / LMG 22925 / RQ-24)</name>
    <dbReference type="NCBI Taxonomy" id="649638"/>
    <lineage>
        <taxon>Bacteria</taxon>
        <taxon>Thermotogati</taxon>
        <taxon>Deinococcota</taxon>
        <taxon>Deinococci</taxon>
        <taxon>Trueperales</taxon>
        <taxon>Trueperaceae</taxon>
        <taxon>Truepera</taxon>
    </lineage>
</organism>
<dbReference type="InterPro" id="IPR021333">
    <property type="entry name" value="DUF2946"/>
</dbReference>
<feature type="signal peptide" evidence="2">
    <location>
        <begin position="1"/>
        <end position="33"/>
    </location>
</feature>
<protein>
    <recommendedName>
        <fullName evidence="5">DUF2946 domain-containing protein</fullName>
    </recommendedName>
</protein>
<dbReference type="HOGENOM" id="CLU_1958612_0_0_0"/>
<reference evidence="3 4" key="2">
    <citation type="journal article" date="2011" name="Stand. Genomic Sci.">
        <title>Complete genome sequence of Truepera radiovictrix type strain (RQ-24).</title>
        <authorList>
            <person name="Ivanova N."/>
            <person name="Rohde C."/>
            <person name="Munk C."/>
            <person name="Nolan M."/>
            <person name="Lucas S."/>
            <person name="Del Rio T.G."/>
            <person name="Tice H."/>
            <person name="Deshpande S."/>
            <person name="Cheng J.F."/>
            <person name="Tapia R."/>
            <person name="Han C."/>
            <person name="Goodwin L."/>
            <person name="Pitluck S."/>
            <person name="Liolios K."/>
            <person name="Mavromatis K."/>
            <person name="Mikhailova N."/>
            <person name="Pati A."/>
            <person name="Chen A."/>
            <person name="Palaniappan K."/>
            <person name="Land M."/>
            <person name="Hauser L."/>
            <person name="Chang Y.J."/>
            <person name="Jeffries C.D."/>
            <person name="Brambilla E."/>
            <person name="Rohde M."/>
            <person name="Goker M."/>
            <person name="Tindall B.J."/>
            <person name="Woyke T."/>
            <person name="Bristow J."/>
            <person name="Eisen J.A."/>
            <person name="Markowitz V."/>
            <person name="Hugenholtz P."/>
            <person name="Kyrpides N.C."/>
            <person name="Klenk H.P."/>
            <person name="Lapidus A."/>
        </authorList>
    </citation>
    <scope>NUCLEOTIDE SEQUENCE [LARGE SCALE GENOMIC DNA]</scope>
    <source>
        <strain evidence="4">DSM 17093 / CIP 108686 / LMG 22925 / RQ-24</strain>
    </source>
</reference>
<feature type="region of interest" description="Disordered" evidence="1">
    <location>
        <begin position="50"/>
        <end position="73"/>
    </location>
</feature>
<feature type="chain" id="PRO_5003094454" description="DUF2946 domain-containing protein" evidence="2">
    <location>
        <begin position="34"/>
        <end position="128"/>
    </location>
</feature>
<feature type="region of interest" description="Disordered" evidence="1">
    <location>
        <begin position="105"/>
        <end position="128"/>
    </location>
</feature>
<accession>D7CUL9</accession>